<dbReference type="InterPro" id="IPR018637">
    <property type="entry name" value="DUF2059"/>
</dbReference>
<dbReference type="OrthoDB" id="5510290at2"/>
<evidence type="ECO:0000259" key="2">
    <source>
        <dbReference type="Pfam" id="PF09832"/>
    </source>
</evidence>
<evidence type="ECO:0000256" key="1">
    <source>
        <dbReference type="SAM" id="SignalP"/>
    </source>
</evidence>
<comment type="caution">
    <text evidence="3">The sequence shown here is derived from an EMBL/GenBank/DDBJ whole genome shotgun (WGS) entry which is preliminary data.</text>
</comment>
<proteinExistence type="predicted"/>
<gene>
    <name evidence="3" type="ORF">ET418_00885</name>
</gene>
<feature type="signal peptide" evidence="1">
    <location>
        <begin position="1"/>
        <end position="23"/>
    </location>
</feature>
<evidence type="ECO:0000313" key="3">
    <source>
        <dbReference type="EMBL" id="KAA0895106.1"/>
    </source>
</evidence>
<evidence type="ECO:0000313" key="4">
    <source>
        <dbReference type="Proteomes" id="UP000324298"/>
    </source>
</evidence>
<protein>
    <submittedName>
        <fullName evidence="3">DUF2059 domain-containing protein</fullName>
    </submittedName>
</protein>
<dbReference type="RefSeq" id="WP_149305690.1">
    <property type="nucleotide sequence ID" value="NZ_SRSD01000001.1"/>
</dbReference>
<name>A0A5A9XPU0_9BACT</name>
<feature type="chain" id="PRO_5022891587" evidence="1">
    <location>
        <begin position="24"/>
        <end position="136"/>
    </location>
</feature>
<reference evidence="3 4" key="1">
    <citation type="submission" date="2019-04" db="EMBL/GenBank/DDBJ databases">
        <title>Geobacter ruber sp. nov., ferric-reducing bacteria isolated from paddy soil.</title>
        <authorList>
            <person name="Xu Z."/>
            <person name="Masuda Y."/>
            <person name="Itoh H."/>
            <person name="Senoo K."/>
        </authorList>
    </citation>
    <scope>NUCLEOTIDE SEQUENCE [LARGE SCALE GENOMIC DNA]</scope>
    <source>
        <strain evidence="3 4">Red88</strain>
    </source>
</reference>
<dbReference type="AlphaFoldDB" id="A0A5A9XPU0"/>
<dbReference type="Pfam" id="PF09832">
    <property type="entry name" value="DUF2059"/>
    <property type="match status" value="1"/>
</dbReference>
<organism evidence="3 4">
    <name type="scientific">Oryzomonas rubra</name>
    <dbReference type="NCBI Taxonomy" id="2509454"/>
    <lineage>
        <taxon>Bacteria</taxon>
        <taxon>Pseudomonadati</taxon>
        <taxon>Thermodesulfobacteriota</taxon>
        <taxon>Desulfuromonadia</taxon>
        <taxon>Geobacterales</taxon>
        <taxon>Geobacteraceae</taxon>
        <taxon>Oryzomonas</taxon>
    </lineage>
</organism>
<keyword evidence="1" id="KW-0732">Signal</keyword>
<dbReference type="Proteomes" id="UP000324298">
    <property type="component" value="Unassembled WGS sequence"/>
</dbReference>
<sequence length="136" mass="14755">MKNLLSLLLLSAALLASAVPSHADDTKNDRIAATRAYLKAVPPENMAKDLTTEILKTVPPEQQAMAAETLKKALDPKFLESVTLTAMPKHFTTDEIKALTKFYTSAEGSSIMKKFGAYMADIMPAVQSRIMSTLAP</sequence>
<dbReference type="EMBL" id="SRSD01000001">
    <property type="protein sequence ID" value="KAA0895106.1"/>
    <property type="molecule type" value="Genomic_DNA"/>
</dbReference>
<keyword evidence="4" id="KW-1185">Reference proteome</keyword>
<feature type="domain" description="DUF2059" evidence="2">
    <location>
        <begin position="89"/>
        <end position="133"/>
    </location>
</feature>
<accession>A0A5A9XPU0</accession>